<dbReference type="GO" id="GO:0009190">
    <property type="term" value="P:cyclic nucleotide biosynthetic process"/>
    <property type="evidence" value="ECO:0007669"/>
    <property type="project" value="InterPro"/>
</dbReference>
<feature type="domain" description="Guanylate cyclase" evidence="2">
    <location>
        <begin position="421"/>
        <end position="553"/>
    </location>
</feature>
<dbReference type="GO" id="GO:0016020">
    <property type="term" value="C:membrane"/>
    <property type="evidence" value="ECO:0007669"/>
    <property type="project" value="InterPro"/>
</dbReference>
<evidence type="ECO:0000313" key="4">
    <source>
        <dbReference type="EMBL" id="MBO0345162.1"/>
    </source>
</evidence>
<evidence type="ECO:0000256" key="1">
    <source>
        <dbReference type="SAM" id="Phobius"/>
    </source>
</evidence>
<dbReference type="CDD" id="cd07302">
    <property type="entry name" value="CHD"/>
    <property type="match status" value="1"/>
</dbReference>
<dbReference type="EMBL" id="JAFLNF010000003">
    <property type="protein sequence ID" value="MBO0345162.1"/>
    <property type="molecule type" value="Genomic_DNA"/>
</dbReference>
<dbReference type="AlphaFoldDB" id="A0A939EMH8"/>
<dbReference type="PROSITE" id="PS50125">
    <property type="entry name" value="GUANYLATE_CYCLASE_2"/>
    <property type="match status" value="1"/>
</dbReference>
<feature type="transmembrane region" description="Helical" evidence="1">
    <location>
        <begin position="317"/>
        <end position="338"/>
    </location>
</feature>
<reference evidence="4" key="1">
    <citation type="submission" date="2021-03" db="EMBL/GenBank/DDBJ databases">
        <title>Roseibium sp. CAU 1637 isolated from Incheon.</title>
        <authorList>
            <person name="Kim W."/>
        </authorList>
    </citation>
    <scope>NUCLEOTIDE SEQUENCE</scope>
    <source>
        <strain evidence="4">CAU 1637</strain>
    </source>
</reference>
<dbReference type="Pfam" id="PF00211">
    <property type="entry name" value="Guanylate_cyc"/>
    <property type="match status" value="1"/>
</dbReference>
<dbReference type="SMART" id="SM00044">
    <property type="entry name" value="CYCc"/>
    <property type="match status" value="1"/>
</dbReference>
<accession>A0A939EMH8</accession>
<organism evidence="4 5">
    <name type="scientific">Roseibium limicola</name>
    <dbReference type="NCBI Taxonomy" id="2816037"/>
    <lineage>
        <taxon>Bacteria</taxon>
        <taxon>Pseudomonadati</taxon>
        <taxon>Pseudomonadota</taxon>
        <taxon>Alphaproteobacteria</taxon>
        <taxon>Hyphomicrobiales</taxon>
        <taxon>Stappiaceae</taxon>
        <taxon>Roseibium</taxon>
    </lineage>
</organism>
<dbReference type="Gene3D" id="6.10.340.10">
    <property type="match status" value="1"/>
</dbReference>
<dbReference type="GO" id="GO:0035556">
    <property type="term" value="P:intracellular signal transduction"/>
    <property type="evidence" value="ECO:0007669"/>
    <property type="project" value="InterPro"/>
</dbReference>
<gene>
    <name evidence="4" type="ORF">J0X15_08020</name>
</gene>
<dbReference type="Gene3D" id="3.30.70.1230">
    <property type="entry name" value="Nucleotide cyclase"/>
    <property type="match status" value="1"/>
</dbReference>
<dbReference type="RefSeq" id="WP_206939561.1">
    <property type="nucleotide sequence ID" value="NZ_JAFLNF010000003.1"/>
</dbReference>
<dbReference type="PANTHER" id="PTHR43081">
    <property type="entry name" value="ADENYLATE CYCLASE, TERMINAL-DIFFERENTIATION SPECIFIC-RELATED"/>
    <property type="match status" value="1"/>
</dbReference>
<comment type="caution">
    <text evidence="4">The sequence shown here is derived from an EMBL/GenBank/DDBJ whole genome shotgun (WGS) entry which is preliminary data.</text>
</comment>
<dbReference type="SUPFAM" id="SSF55073">
    <property type="entry name" value="Nucleotide cyclase"/>
    <property type="match status" value="1"/>
</dbReference>
<dbReference type="Proteomes" id="UP000664779">
    <property type="component" value="Unassembled WGS sequence"/>
</dbReference>
<keyword evidence="1" id="KW-1133">Transmembrane helix</keyword>
<dbReference type="GO" id="GO:0004016">
    <property type="term" value="F:adenylate cyclase activity"/>
    <property type="evidence" value="ECO:0007669"/>
    <property type="project" value="UniProtKB-ARBA"/>
</dbReference>
<sequence length="626" mass="67833">MAFSLKRKYLKMPLSRIVSFAFGGFVAISISLILFLSVKANVQNTFSLLNDKAILLSTSMEQRVRDHFYSVEQAVTDLKPFFDRGEISFSDQDTGLDMMKVAVATSSRITVLVATDLNGENFGVYQAPSGRLWPFKRQLPPGSDKTYVLPKLNVYSGPTWGPILNNDVGQFANVSVPLVIKGKLIGTLTAASSLDSLAKAIRSLDEGDESTTFVMVNGDEILVHSDKDEFQVGGKALQPLPAPREAFGDPVLANMDTADKLDGFAKAARLGINVSRIEVGKREFIVMKADIPGYSTEPWVIGQYFRGASITREVERLTGSALVGIGAMIIAVLVALWMGRVMARPLKKLAEQSRAVATLSLDNVEPLPRSRVAELDQVAQAFNSMVVGLRAMNTYVPRSLFNKLMRLGGSQAAEAREARLTILFTDIVGFTAMSETMSAGETARYLNAHFAVLVSGVEEEGGTVDKFVGDGMLAFWGAPDARADHAMAAVRAARRISRDLEDFNSEAAERGDPTVRIRIGIHTGPAVVGNVGALDRWNYTVVGDTVNVTERLQTLGRELGAEDKVVILVSSDTIAELYGEQAAERAGDFSLRGRSEPMEVFKLDPYASPNEDQIAAAPAFSTTAAE</sequence>
<keyword evidence="5" id="KW-1185">Reference proteome</keyword>
<evidence type="ECO:0000313" key="5">
    <source>
        <dbReference type="Proteomes" id="UP000664779"/>
    </source>
</evidence>
<evidence type="ECO:0000259" key="3">
    <source>
        <dbReference type="PROSITE" id="PS50885"/>
    </source>
</evidence>
<feature type="domain" description="HAMP" evidence="3">
    <location>
        <begin position="340"/>
        <end position="394"/>
    </location>
</feature>
<keyword evidence="1" id="KW-0472">Membrane</keyword>
<dbReference type="InterPro" id="IPR050697">
    <property type="entry name" value="Adenylyl/Guanylyl_Cyclase_3/4"/>
</dbReference>
<keyword evidence="1" id="KW-0812">Transmembrane</keyword>
<protein>
    <submittedName>
        <fullName evidence="4">Adenylate/guanylate cyclase domain-containing protein</fullName>
    </submittedName>
</protein>
<dbReference type="InterPro" id="IPR001054">
    <property type="entry name" value="A/G_cyclase"/>
</dbReference>
<name>A0A939EMH8_9HYPH</name>
<dbReference type="InterPro" id="IPR029787">
    <property type="entry name" value="Nucleotide_cyclase"/>
</dbReference>
<proteinExistence type="predicted"/>
<dbReference type="InterPro" id="IPR003660">
    <property type="entry name" value="HAMP_dom"/>
</dbReference>
<dbReference type="Pfam" id="PF00672">
    <property type="entry name" value="HAMP"/>
    <property type="match status" value="1"/>
</dbReference>
<dbReference type="PANTHER" id="PTHR43081:SF1">
    <property type="entry name" value="ADENYLATE CYCLASE, TERMINAL-DIFFERENTIATION SPECIFIC"/>
    <property type="match status" value="1"/>
</dbReference>
<dbReference type="PROSITE" id="PS50885">
    <property type="entry name" value="HAMP"/>
    <property type="match status" value="1"/>
</dbReference>
<evidence type="ECO:0000259" key="2">
    <source>
        <dbReference type="PROSITE" id="PS50125"/>
    </source>
</evidence>
<dbReference type="SMART" id="SM00304">
    <property type="entry name" value="HAMP"/>
    <property type="match status" value="1"/>
</dbReference>
<dbReference type="CDD" id="cd06225">
    <property type="entry name" value="HAMP"/>
    <property type="match status" value="1"/>
</dbReference>